<dbReference type="STRING" id="66969.Lwal_1022"/>
<evidence type="ECO:0000313" key="1">
    <source>
        <dbReference type="EMBL" id="KTD81732.1"/>
    </source>
</evidence>
<dbReference type="Gene3D" id="3.30.565.60">
    <property type="match status" value="1"/>
</dbReference>
<dbReference type="Proteomes" id="UP000054729">
    <property type="component" value="Unassembled WGS sequence"/>
</dbReference>
<organism evidence="1 2">
    <name type="scientific">Legionella waltersii</name>
    <dbReference type="NCBI Taxonomy" id="66969"/>
    <lineage>
        <taxon>Bacteria</taxon>
        <taxon>Pseudomonadati</taxon>
        <taxon>Pseudomonadota</taxon>
        <taxon>Gammaproteobacteria</taxon>
        <taxon>Legionellales</taxon>
        <taxon>Legionellaceae</taxon>
        <taxon>Legionella</taxon>
    </lineage>
</organism>
<protein>
    <submittedName>
        <fullName evidence="1">Uncharacterized protein</fullName>
    </submittedName>
</protein>
<name>A0A0W1AK72_9GAMM</name>
<dbReference type="InterPro" id="IPR038475">
    <property type="entry name" value="RecG_C_sf"/>
</dbReference>
<comment type="caution">
    <text evidence="1">The sequence shown here is derived from an EMBL/GenBank/DDBJ whole genome shotgun (WGS) entry which is preliminary data.</text>
</comment>
<sequence>MNNYNVSTTIVVRYSNRLEIRNAGYSLKSLDEYDDTGSELRNPIHSRVLYDLDFAEAKGTGFRTKQRLQNNSDLTK</sequence>
<evidence type="ECO:0000313" key="2">
    <source>
        <dbReference type="Proteomes" id="UP000054729"/>
    </source>
</evidence>
<accession>A0A0W1AK72</accession>
<dbReference type="Pfam" id="PF13749">
    <property type="entry name" value="HATPase_c_4"/>
    <property type="match status" value="1"/>
</dbReference>
<dbReference type="EMBL" id="LNZB01000021">
    <property type="protein sequence ID" value="KTD81732.1"/>
    <property type="molecule type" value="Genomic_DNA"/>
</dbReference>
<keyword evidence="2" id="KW-1185">Reference proteome</keyword>
<dbReference type="RefSeq" id="WP_157737789.1">
    <property type="nucleotide sequence ID" value="NZ_CAAAIQ010000049.1"/>
</dbReference>
<proteinExistence type="predicted"/>
<reference evidence="1 2" key="1">
    <citation type="submission" date="2015-11" db="EMBL/GenBank/DDBJ databases">
        <title>Genomic analysis of 38 Legionella species identifies large and diverse effector repertoires.</title>
        <authorList>
            <person name="Burstein D."/>
            <person name="Amaro F."/>
            <person name="Zusman T."/>
            <person name="Lifshitz Z."/>
            <person name="Cohen O."/>
            <person name="Gilbert J.A."/>
            <person name="Pupko T."/>
            <person name="Shuman H.A."/>
            <person name="Segal G."/>
        </authorList>
    </citation>
    <scope>NUCLEOTIDE SEQUENCE [LARGE SCALE GENOMIC DNA]</scope>
    <source>
        <strain evidence="1 2">ATCC 51914</strain>
    </source>
</reference>
<gene>
    <name evidence="1" type="ORF">Lwal_1022</name>
</gene>
<dbReference type="PATRIC" id="fig|66969.6.peg.1120"/>
<dbReference type="AlphaFoldDB" id="A0A0W1AK72"/>